<evidence type="ECO:0000259" key="3">
    <source>
        <dbReference type="PROSITE" id="PS50181"/>
    </source>
</evidence>
<evidence type="ECO:0000256" key="1">
    <source>
        <dbReference type="ARBA" id="ARBA00022737"/>
    </source>
</evidence>
<sequence length="732" mass="81295">MSSPSVKAENGSKVLPGDKSGLPWEIWRIILSYLTAEDLCGSACVCKTWNDLVMSLDSTRWHELYLQCSDWKHPYWPLNTDSEPLSWRQAYRDQIMSIRFWSRYSKEPEPGTNCLYVLKRRKDRKVIRVGRDMEHSTLKSALAVANDYDRIEVYPGIYDEQFEMSSKIPFELIGVGELGSIILVVCIEQIGLTGRVSNLVFRAPWFTNFILKVRFGYLQVDNCILEDGMVYVQSPGSSHIKYCTFRHATVIFQHLTASIIENCEFSQTDTAAVTVEGYPKDDRNWTYNSLLEKISHNCNIKNFNRQKKDVAPFSAYSASTALTSGQKTLEKSYTFSTDRDFDHRRKSICSSGKFSSMVTTTDHGNWGHSSNGQYDDTKSVAKRPEPSPSNVNDLSTSNENGPSLSNENGPSLSNENGPSSSNVIGPSSSNDNPPSPSDYVNGDTIDSSRNCANYVMENDARNVPDDDDEASSQHSNAISNHSNRSGSSESLYREDSDEFDSGSVDSGNSNHHLGGSSTSSSDIEEVSYSSDDFSSEEESVIMLSHPDHQMPRSISSISLGADVQSICSQNQSEHIKIIEDNDMKKVLDEIRGCMIHRCRITQGKGGVVVALQGHAVISHCDINSVGYGIRCIQNSKVVILKNEIHHCRTSGIFMRLAASGVIAGNDIHSNCEAGIDIRKNADPIVQCNRIHHSKRSGVVVLGSGRGQIKSNEIYQNKEAGVYILYRGNPIVR</sequence>
<dbReference type="OrthoDB" id="427974at2759"/>
<dbReference type="PANTHER" id="PTHR22990:SF15">
    <property type="entry name" value="F-BOX ONLY PROTEIN 10"/>
    <property type="match status" value="1"/>
</dbReference>
<dbReference type="GO" id="GO:0006511">
    <property type="term" value="P:ubiquitin-dependent protein catabolic process"/>
    <property type="evidence" value="ECO:0007669"/>
    <property type="project" value="TreeGrafter"/>
</dbReference>
<dbReference type="InterPro" id="IPR036047">
    <property type="entry name" value="F-box-like_dom_sf"/>
</dbReference>
<dbReference type="InterPro" id="IPR001810">
    <property type="entry name" value="F-box_dom"/>
</dbReference>
<feature type="region of interest" description="Disordered" evidence="2">
    <location>
        <begin position="460"/>
        <end position="531"/>
    </location>
</feature>
<feature type="compositionally biased region" description="Low complexity" evidence="2">
    <location>
        <begin position="416"/>
        <end position="432"/>
    </location>
</feature>
<dbReference type="Gene3D" id="2.160.20.10">
    <property type="entry name" value="Single-stranded right-handed beta-helix, Pectin lyase-like"/>
    <property type="match status" value="1"/>
</dbReference>
<feature type="compositionally biased region" description="Low complexity" evidence="2">
    <location>
        <begin position="505"/>
        <end position="531"/>
    </location>
</feature>
<accession>A0A8B6CRM4</accession>
<dbReference type="Proteomes" id="UP000596742">
    <property type="component" value="Unassembled WGS sequence"/>
</dbReference>
<dbReference type="SMART" id="SM00710">
    <property type="entry name" value="PbH1"/>
    <property type="match status" value="7"/>
</dbReference>
<feature type="domain" description="F-box" evidence="3">
    <location>
        <begin position="16"/>
        <end position="64"/>
    </location>
</feature>
<comment type="caution">
    <text evidence="4">The sequence shown here is derived from an EMBL/GenBank/DDBJ whole genome shotgun (WGS) entry which is preliminary data.</text>
</comment>
<dbReference type="InterPro" id="IPR012334">
    <property type="entry name" value="Pectin_lyas_fold"/>
</dbReference>
<feature type="compositionally biased region" description="Low complexity" evidence="2">
    <location>
        <begin position="479"/>
        <end position="490"/>
    </location>
</feature>
<dbReference type="InterPro" id="IPR039448">
    <property type="entry name" value="Beta_helix"/>
</dbReference>
<gene>
    <name evidence="4" type="ORF">MGAL_10B003913</name>
</gene>
<dbReference type="InterPro" id="IPR006626">
    <property type="entry name" value="PbH1"/>
</dbReference>
<dbReference type="SMART" id="SM00256">
    <property type="entry name" value="FBOX"/>
    <property type="match status" value="1"/>
</dbReference>
<organism evidence="4 5">
    <name type="scientific">Mytilus galloprovincialis</name>
    <name type="common">Mediterranean mussel</name>
    <dbReference type="NCBI Taxonomy" id="29158"/>
    <lineage>
        <taxon>Eukaryota</taxon>
        <taxon>Metazoa</taxon>
        <taxon>Spiralia</taxon>
        <taxon>Lophotrochozoa</taxon>
        <taxon>Mollusca</taxon>
        <taxon>Bivalvia</taxon>
        <taxon>Autobranchia</taxon>
        <taxon>Pteriomorphia</taxon>
        <taxon>Mytilida</taxon>
        <taxon>Mytiloidea</taxon>
        <taxon>Mytilidae</taxon>
        <taxon>Mytilinae</taxon>
        <taxon>Mytilus</taxon>
    </lineage>
</organism>
<dbReference type="SUPFAM" id="SSF81383">
    <property type="entry name" value="F-box domain"/>
    <property type="match status" value="1"/>
</dbReference>
<evidence type="ECO:0000313" key="5">
    <source>
        <dbReference type="Proteomes" id="UP000596742"/>
    </source>
</evidence>
<evidence type="ECO:0000313" key="4">
    <source>
        <dbReference type="EMBL" id="VDI08328.1"/>
    </source>
</evidence>
<dbReference type="PROSITE" id="PS50181">
    <property type="entry name" value="FBOX"/>
    <property type="match status" value="1"/>
</dbReference>
<reference evidence="4" key="1">
    <citation type="submission" date="2018-11" db="EMBL/GenBank/DDBJ databases">
        <authorList>
            <person name="Alioto T."/>
            <person name="Alioto T."/>
        </authorList>
    </citation>
    <scope>NUCLEOTIDE SEQUENCE</scope>
</reference>
<proteinExistence type="predicted"/>
<keyword evidence="5" id="KW-1185">Reference proteome</keyword>
<feature type="compositionally biased region" description="Basic and acidic residues" evidence="2">
    <location>
        <begin position="375"/>
        <end position="385"/>
    </location>
</feature>
<feature type="compositionally biased region" description="Polar residues" evidence="2">
    <location>
        <begin position="360"/>
        <end position="374"/>
    </location>
</feature>
<dbReference type="Pfam" id="PF00646">
    <property type="entry name" value="F-box"/>
    <property type="match status" value="1"/>
</dbReference>
<dbReference type="EMBL" id="UYJE01002162">
    <property type="protein sequence ID" value="VDI08328.1"/>
    <property type="molecule type" value="Genomic_DNA"/>
</dbReference>
<dbReference type="SUPFAM" id="SSF51126">
    <property type="entry name" value="Pectin lyase-like"/>
    <property type="match status" value="2"/>
</dbReference>
<evidence type="ECO:0000256" key="2">
    <source>
        <dbReference type="SAM" id="MobiDB-lite"/>
    </source>
</evidence>
<dbReference type="Pfam" id="PF13229">
    <property type="entry name" value="Beta_helix"/>
    <property type="match status" value="1"/>
</dbReference>
<dbReference type="InterPro" id="IPR011050">
    <property type="entry name" value="Pectin_lyase_fold/virulence"/>
</dbReference>
<dbReference type="GO" id="GO:0042981">
    <property type="term" value="P:regulation of apoptotic process"/>
    <property type="evidence" value="ECO:0007669"/>
    <property type="project" value="TreeGrafter"/>
</dbReference>
<protein>
    <submittedName>
        <fullName evidence="4">F-box protein 10</fullName>
    </submittedName>
</protein>
<feature type="compositionally biased region" description="Polar residues" evidence="2">
    <location>
        <begin position="388"/>
        <end position="415"/>
    </location>
</feature>
<dbReference type="PANTHER" id="PTHR22990">
    <property type="entry name" value="F-BOX ONLY PROTEIN"/>
    <property type="match status" value="1"/>
</dbReference>
<feature type="region of interest" description="Disordered" evidence="2">
    <location>
        <begin position="360"/>
        <end position="447"/>
    </location>
</feature>
<dbReference type="AlphaFoldDB" id="A0A8B6CRM4"/>
<name>A0A8B6CRM4_MYTGA</name>
<dbReference type="InterPro" id="IPR051550">
    <property type="entry name" value="SCF-Subunits/Alg-Epimerases"/>
</dbReference>
<dbReference type="Gene3D" id="1.20.1280.50">
    <property type="match status" value="1"/>
</dbReference>
<keyword evidence="1" id="KW-0677">Repeat</keyword>